<name>A0A550BUV0_9AGAR</name>
<evidence type="ECO:0000313" key="3">
    <source>
        <dbReference type="EMBL" id="TRM58501.1"/>
    </source>
</evidence>
<evidence type="ECO:0000313" key="4">
    <source>
        <dbReference type="Proteomes" id="UP000320762"/>
    </source>
</evidence>
<keyword evidence="1" id="KW-1133">Transmembrane helix</keyword>
<dbReference type="AlphaFoldDB" id="A0A550BUV0"/>
<proteinExistence type="predicted"/>
<keyword evidence="1" id="KW-0812">Transmembrane</keyword>
<dbReference type="EMBL" id="VDMD01000035">
    <property type="protein sequence ID" value="TRM58501.1"/>
    <property type="molecule type" value="Genomic_DNA"/>
</dbReference>
<dbReference type="Proteomes" id="UP000320762">
    <property type="component" value="Unassembled WGS sequence"/>
</dbReference>
<evidence type="ECO:0000256" key="1">
    <source>
        <dbReference type="SAM" id="Phobius"/>
    </source>
</evidence>
<dbReference type="EMBL" id="VDMD01000075">
    <property type="protein sequence ID" value="TRM56283.1"/>
    <property type="molecule type" value="Genomic_DNA"/>
</dbReference>
<sequence>MARRSAPPNSGPAYIGRIPVTAADADESALSRFVREEITAPEKIAGNLSILTGVTVFLAGIFAVRRWGDLMVPV</sequence>
<comment type="caution">
    <text evidence="2">The sequence shown here is derived from an EMBL/GenBank/DDBJ whole genome shotgun (WGS) entry which is preliminary data.</text>
</comment>
<reference evidence="2" key="2">
    <citation type="submission" date="2019-06" db="EMBL/GenBank/DDBJ databases">
        <authorList>
            <consortium name="DOE Joint Genome Institute"/>
            <person name="Ahrendt S.R."/>
            <person name="Cantor M.N."/>
            <person name="Hua S.X."/>
        </authorList>
    </citation>
    <scope>NUCLEOTIDE SEQUENCE</scope>
    <source>
        <strain evidence="2">NL-1724</strain>
    </source>
</reference>
<protein>
    <submittedName>
        <fullName evidence="2">Uncharacterized protein</fullName>
    </submittedName>
</protein>
<reference evidence="2 4" key="1">
    <citation type="journal article" date="2019" name="New Phytol.">
        <title>Comparative genomics reveals unique wood-decay strategies and fruiting body development in the Schizophyllaceae.</title>
        <authorList>
            <person name="Almasi E."/>
            <person name="Sahu N."/>
            <person name="Krizsan K."/>
            <person name="Balint B."/>
            <person name="Kovacs G.M."/>
            <person name="Kiss B."/>
            <person name="Cseklye J."/>
            <person name="Drula E."/>
            <person name="Henrissat B."/>
            <person name="Nagy I."/>
            <person name="Chovatia M."/>
            <person name="Adam C."/>
            <person name="LaButti K."/>
            <person name="Lipzen A."/>
            <person name="Riley R."/>
            <person name="Grigoriev I.V."/>
            <person name="Nagy L.G."/>
        </authorList>
    </citation>
    <scope>NUCLEOTIDE SEQUENCE [LARGE SCALE GENOMIC DNA]</scope>
    <source>
        <strain evidence="2 4">NL-1724</strain>
    </source>
</reference>
<gene>
    <name evidence="3" type="ORF">BD626DRAFT_410432</name>
    <name evidence="2" type="ORF">BD626DRAFT_414327</name>
</gene>
<dbReference type="OrthoDB" id="5514856at2759"/>
<accession>A0A550BUV0</accession>
<keyword evidence="4" id="KW-1185">Reference proteome</keyword>
<feature type="transmembrane region" description="Helical" evidence="1">
    <location>
        <begin position="44"/>
        <end position="64"/>
    </location>
</feature>
<organism evidence="2 4">
    <name type="scientific">Schizophyllum amplum</name>
    <dbReference type="NCBI Taxonomy" id="97359"/>
    <lineage>
        <taxon>Eukaryota</taxon>
        <taxon>Fungi</taxon>
        <taxon>Dikarya</taxon>
        <taxon>Basidiomycota</taxon>
        <taxon>Agaricomycotina</taxon>
        <taxon>Agaricomycetes</taxon>
        <taxon>Agaricomycetidae</taxon>
        <taxon>Agaricales</taxon>
        <taxon>Schizophyllaceae</taxon>
        <taxon>Schizophyllum</taxon>
    </lineage>
</organism>
<keyword evidence="1" id="KW-0472">Membrane</keyword>
<evidence type="ECO:0000313" key="2">
    <source>
        <dbReference type="EMBL" id="TRM56283.1"/>
    </source>
</evidence>